<dbReference type="InterPro" id="IPR036259">
    <property type="entry name" value="MFS_trans_sf"/>
</dbReference>
<sequence length="844" mass="85924">MHRFLGLASRLRSHALTQLAVAGLLSVLVGFTLQLTKLSALDSSGRQYNQGTYAGKVVFLEVFGVSKAVANLSVGWLVTRFGYVRTELAGWLLGLAMPLLLLLASGNGSGSSSGAGNGNHHAPAASGWPAVLGANAFLGVQQGLCWSVTVLVMILTMPDTRRGFASGLNEMLGYAAVASAAPLYGILESRMVRCGWAVPPEALSAACSAAAAAAAAAVASYPASDGNATAGLLLLPPPSQPPLLLLDHEVCTSAETWDPACLGECQCRGYDHLLQAALLVLLPAGLLVTSVLLAEPSPAPPAAPLALLLPAAAAAAGSGSGSRSRRGPVHLPLTAGTSGAAGDGLTVAGVEPGGKRGEVAEEYLALSGWRRGNGGGDIDDGGADDAAKAVATATCSTDSSLARGPGAWLARLQRAVTRPVSYKATFPMSYGQLPSEQEAETRRLLPCATSAATSDNKAGAGLVYNNGIVNVQQDSNHRAALSNGYIALHPPGLYSPADCGGSGGSVSAVGAEAAVVETPSSPQQQPSLPLSYKAAASFEVALGSAAGLREIATTPIDRSASNNSSSEEWFASVRRFGRAFLYYTWRNPSTASMCLAGATSNALTSLAWGLLLTWARDTLGVSGPGRNLLTMSYSFLKGLVQLLSGAVSDSTGRKGPVLVGLLLNAAGLLTSACGAGWGGRLLGSAVTPPQRLLVQYGYLMLGSCLMGSGAGVFYPVMPAAVVDHHHQLERQRGQGYEAAAGGGAGRAGGLAMTGGRIAEAEGGEVSPGHSMAAAMATYRFWRDLGYAIGALGGPVADWVGVEVTLMVAAAACVFVAGVVVVRYEEQVPTWGRRERGVACSGGEG</sequence>
<dbReference type="AlphaFoldDB" id="D8TYA6"/>
<feature type="transmembrane region" description="Helical" evidence="8">
    <location>
        <begin position="805"/>
        <end position="823"/>
    </location>
</feature>
<accession>D8TYA6</accession>
<evidence type="ECO:0000256" key="4">
    <source>
        <dbReference type="ARBA" id="ARBA00022692"/>
    </source>
</evidence>
<dbReference type="PANTHER" id="PTHR23517">
    <property type="entry name" value="RESISTANCE PROTEIN MDTM, PUTATIVE-RELATED-RELATED"/>
    <property type="match status" value="1"/>
</dbReference>
<proteinExistence type="predicted"/>
<feature type="region of interest" description="Disordered" evidence="7">
    <location>
        <begin position="318"/>
        <end position="337"/>
    </location>
</feature>
<keyword evidence="5 8" id="KW-1133">Transmembrane helix</keyword>
<evidence type="ECO:0000256" key="8">
    <source>
        <dbReference type="SAM" id="Phobius"/>
    </source>
</evidence>
<dbReference type="InterPro" id="IPR011701">
    <property type="entry name" value="MFS"/>
</dbReference>
<dbReference type="PANTHER" id="PTHR23517:SF3">
    <property type="entry name" value="INTEGRAL MEMBRANE TRANSPORT PROTEIN"/>
    <property type="match status" value="1"/>
</dbReference>
<protein>
    <submittedName>
        <fullName evidence="9">Uncharacterized protein</fullName>
    </submittedName>
</protein>
<dbReference type="RefSeq" id="XP_002951434.1">
    <property type="nucleotide sequence ID" value="XM_002951388.1"/>
</dbReference>
<keyword evidence="4 8" id="KW-0812">Transmembrane</keyword>
<feature type="transmembrane region" description="Helical" evidence="8">
    <location>
        <begin position="53"/>
        <end position="78"/>
    </location>
</feature>
<evidence type="ECO:0000256" key="2">
    <source>
        <dbReference type="ARBA" id="ARBA00022448"/>
    </source>
</evidence>
<dbReference type="OrthoDB" id="545962at2759"/>
<dbReference type="Gene3D" id="1.20.1250.20">
    <property type="entry name" value="MFS general substrate transporter like domains"/>
    <property type="match status" value="2"/>
</dbReference>
<evidence type="ECO:0000256" key="3">
    <source>
        <dbReference type="ARBA" id="ARBA00022475"/>
    </source>
</evidence>
<gene>
    <name evidence="9" type="ORF">VOLCADRAFT_91917</name>
</gene>
<dbReference type="Proteomes" id="UP000001058">
    <property type="component" value="Unassembled WGS sequence"/>
</dbReference>
<dbReference type="GO" id="GO:0022857">
    <property type="term" value="F:transmembrane transporter activity"/>
    <property type="evidence" value="ECO:0007669"/>
    <property type="project" value="InterPro"/>
</dbReference>
<dbReference type="GO" id="GO:0005886">
    <property type="term" value="C:plasma membrane"/>
    <property type="evidence" value="ECO:0007669"/>
    <property type="project" value="UniProtKB-SubCell"/>
</dbReference>
<feature type="transmembrane region" description="Helical" evidence="8">
    <location>
        <begin position="657"/>
        <end position="678"/>
    </location>
</feature>
<feature type="transmembrane region" description="Helical" evidence="8">
    <location>
        <begin position="698"/>
        <end position="722"/>
    </location>
</feature>
<evidence type="ECO:0000256" key="7">
    <source>
        <dbReference type="SAM" id="MobiDB-lite"/>
    </source>
</evidence>
<dbReference type="InParanoid" id="D8TYA6"/>
<feature type="transmembrane region" description="Helical" evidence="8">
    <location>
        <begin position="90"/>
        <end position="110"/>
    </location>
</feature>
<feature type="transmembrane region" description="Helical" evidence="8">
    <location>
        <begin position="12"/>
        <end position="33"/>
    </location>
</feature>
<dbReference type="SUPFAM" id="SSF103473">
    <property type="entry name" value="MFS general substrate transporter"/>
    <property type="match status" value="2"/>
</dbReference>
<dbReference type="InterPro" id="IPR050171">
    <property type="entry name" value="MFS_Transporters"/>
</dbReference>
<name>D8TYA6_VOLCA</name>
<evidence type="ECO:0000313" key="9">
    <source>
        <dbReference type="EMBL" id="EFJ47610.1"/>
    </source>
</evidence>
<keyword evidence="10" id="KW-1185">Reference proteome</keyword>
<keyword evidence="6 8" id="KW-0472">Membrane</keyword>
<dbReference type="GeneID" id="9615502"/>
<evidence type="ECO:0000256" key="1">
    <source>
        <dbReference type="ARBA" id="ARBA00004651"/>
    </source>
</evidence>
<evidence type="ECO:0000256" key="6">
    <source>
        <dbReference type="ARBA" id="ARBA00023136"/>
    </source>
</evidence>
<organism evidence="10">
    <name type="scientific">Volvox carteri f. nagariensis</name>
    <dbReference type="NCBI Taxonomy" id="3068"/>
    <lineage>
        <taxon>Eukaryota</taxon>
        <taxon>Viridiplantae</taxon>
        <taxon>Chlorophyta</taxon>
        <taxon>core chlorophytes</taxon>
        <taxon>Chlorophyceae</taxon>
        <taxon>CS clade</taxon>
        <taxon>Chlamydomonadales</taxon>
        <taxon>Volvocaceae</taxon>
        <taxon>Volvox</taxon>
    </lineage>
</organism>
<keyword evidence="3" id="KW-1003">Cell membrane</keyword>
<reference evidence="9 10" key="1">
    <citation type="journal article" date="2010" name="Science">
        <title>Genomic analysis of organismal complexity in the multicellular green alga Volvox carteri.</title>
        <authorList>
            <person name="Prochnik S.E."/>
            <person name="Umen J."/>
            <person name="Nedelcu A.M."/>
            <person name="Hallmann A."/>
            <person name="Miller S.M."/>
            <person name="Nishii I."/>
            <person name="Ferris P."/>
            <person name="Kuo A."/>
            <person name="Mitros T."/>
            <person name="Fritz-Laylin L.K."/>
            <person name="Hellsten U."/>
            <person name="Chapman J."/>
            <person name="Simakov O."/>
            <person name="Rensing S.A."/>
            <person name="Terry A."/>
            <person name="Pangilinan J."/>
            <person name="Kapitonov V."/>
            <person name="Jurka J."/>
            <person name="Salamov A."/>
            <person name="Shapiro H."/>
            <person name="Schmutz J."/>
            <person name="Grimwood J."/>
            <person name="Lindquist E."/>
            <person name="Lucas S."/>
            <person name="Grigoriev I.V."/>
            <person name="Schmitt R."/>
            <person name="Kirk D."/>
            <person name="Rokhsar D.S."/>
        </authorList>
    </citation>
    <scope>NUCLEOTIDE SEQUENCE [LARGE SCALE GENOMIC DNA]</scope>
    <source>
        <strain evidence="10">f. Nagariensis / Eve</strain>
    </source>
</reference>
<feature type="transmembrane region" description="Helical" evidence="8">
    <location>
        <begin position="130"/>
        <end position="155"/>
    </location>
</feature>
<dbReference type="KEGG" id="vcn:VOLCADRAFT_91917"/>
<keyword evidence="2" id="KW-0813">Transport</keyword>
<dbReference type="eggNOG" id="ENOG502S5YA">
    <property type="taxonomic scope" value="Eukaryota"/>
</dbReference>
<dbReference type="Pfam" id="PF07690">
    <property type="entry name" value="MFS_1"/>
    <property type="match status" value="1"/>
</dbReference>
<evidence type="ECO:0000256" key="5">
    <source>
        <dbReference type="ARBA" id="ARBA00022989"/>
    </source>
</evidence>
<comment type="subcellular location">
    <subcellularLocation>
        <location evidence="1">Cell membrane</location>
        <topology evidence="1">Multi-pass membrane protein</topology>
    </subcellularLocation>
</comment>
<dbReference type="EMBL" id="GL378344">
    <property type="protein sequence ID" value="EFJ47610.1"/>
    <property type="molecule type" value="Genomic_DNA"/>
</dbReference>
<evidence type="ECO:0000313" key="10">
    <source>
        <dbReference type="Proteomes" id="UP000001058"/>
    </source>
</evidence>